<evidence type="ECO:0000313" key="9">
    <source>
        <dbReference type="Proteomes" id="UP000052020"/>
    </source>
</evidence>
<dbReference type="GO" id="GO:0006352">
    <property type="term" value="P:DNA-templated transcription initiation"/>
    <property type="evidence" value="ECO:0007669"/>
    <property type="project" value="InterPro"/>
</dbReference>
<dbReference type="EMBL" id="LIZY01000017">
    <property type="protein sequence ID" value="KPJ64601.1"/>
    <property type="molecule type" value="Genomic_DNA"/>
</dbReference>
<evidence type="ECO:0000256" key="4">
    <source>
        <dbReference type="ARBA" id="ARBA00023125"/>
    </source>
</evidence>
<dbReference type="Proteomes" id="UP000052020">
    <property type="component" value="Unassembled WGS sequence"/>
</dbReference>
<evidence type="ECO:0000256" key="2">
    <source>
        <dbReference type="ARBA" id="ARBA00023015"/>
    </source>
</evidence>
<evidence type="ECO:0000256" key="5">
    <source>
        <dbReference type="ARBA" id="ARBA00023163"/>
    </source>
</evidence>
<dbReference type="InterPro" id="IPR014284">
    <property type="entry name" value="RNA_pol_sigma-70_dom"/>
</dbReference>
<dbReference type="PANTHER" id="PTHR43133:SF8">
    <property type="entry name" value="RNA POLYMERASE SIGMA FACTOR HI_1459-RELATED"/>
    <property type="match status" value="1"/>
</dbReference>
<evidence type="ECO:0000313" key="8">
    <source>
        <dbReference type="EMBL" id="KPJ64601.1"/>
    </source>
</evidence>
<organism evidence="8 9">
    <name type="scientific">candidate division KD3-62 bacterium DG_56</name>
    <dbReference type="NCBI Taxonomy" id="1704032"/>
    <lineage>
        <taxon>Bacteria</taxon>
        <taxon>candidate division KD3-62</taxon>
    </lineage>
</organism>
<dbReference type="InterPro" id="IPR013249">
    <property type="entry name" value="RNA_pol_sigma70_r4_t2"/>
</dbReference>
<feature type="domain" description="RNA polymerase sigma-70 region 2" evidence="6">
    <location>
        <begin position="33"/>
        <end position="98"/>
    </location>
</feature>
<name>A0A0S7XRC4_9BACT</name>
<dbReference type="InterPro" id="IPR013325">
    <property type="entry name" value="RNA_pol_sigma_r2"/>
</dbReference>
<keyword evidence="5" id="KW-0804">Transcription</keyword>
<keyword evidence="2" id="KW-0805">Transcription regulation</keyword>
<keyword evidence="3" id="KW-0731">Sigma factor</keyword>
<evidence type="ECO:0000259" key="7">
    <source>
        <dbReference type="Pfam" id="PF08281"/>
    </source>
</evidence>
<reference evidence="8 9" key="1">
    <citation type="journal article" date="2015" name="Microbiome">
        <title>Genomic resolution of linkages in carbon, nitrogen, and sulfur cycling among widespread estuary sediment bacteria.</title>
        <authorList>
            <person name="Baker B.J."/>
            <person name="Lazar C.S."/>
            <person name="Teske A.P."/>
            <person name="Dick G.J."/>
        </authorList>
    </citation>
    <scope>NUCLEOTIDE SEQUENCE [LARGE SCALE GENOMIC DNA]</scope>
    <source>
        <strain evidence="8">DG_56</strain>
    </source>
</reference>
<dbReference type="SUPFAM" id="SSF88659">
    <property type="entry name" value="Sigma3 and sigma4 domains of RNA polymerase sigma factors"/>
    <property type="match status" value="1"/>
</dbReference>
<accession>A0A0S7XRC4</accession>
<evidence type="ECO:0000256" key="3">
    <source>
        <dbReference type="ARBA" id="ARBA00023082"/>
    </source>
</evidence>
<keyword evidence="4" id="KW-0238">DNA-binding</keyword>
<dbReference type="InterPro" id="IPR007627">
    <property type="entry name" value="RNA_pol_sigma70_r2"/>
</dbReference>
<dbReference type="NCBIfam" id="TIGR02937">
    <property type="entry name" value="sigma70-ECF"/>
    <property type="match status" value="1"/>
</dbReference>
<comment type="caution">
    <text evidence="8">The sequence shown here is derived from an EMBL/GenBank/DDBJ whole genome shotgun (WGS) entry which is preliminary data.</text>
</comment>
<dbReference type="SUPFAM" id="SSF88946">
    <property type="entry name" value="Sigma2 domain of RNA polymerase sigma factors"/>
    <property type="match status" value="1"/>
</dbReference>
<feature type="domain" description="RNA polymerase sigma factor 70 region 4 type 2" evidence="7">
    <location>
        <begin position="129"/>
        <end position="179"/>
    </location>
</feature>
<dbReference type="Pfam" id="PF08281">
    <property type="entry name" value="Sigma70_r4_2"/>
    <property type="match status" value="1"/>
</dbReference>
<dbReference type="InterPro" id="IPR013324">
    <property type="entry name" value="RNA_pol_sigma_r3/r4-like"/>
</dbReference>
<gene>
    <name evidence="8" type="ORF">AMK68_01195</name>
</gene>
<dbReference type="InterPro" id="IPR039425">
    <property type="entry name" value="RNA_pol_sigma-70-like"/>
</dbReference>
<comment type="similarity">
    <text evidence="1">Belongs to the sigma-70 factor family. ECF subfamily.</text>
</comment>
<dbReference type="Gene3D" id="1.10.10.10">
    <property type="entry name" value="Winged helix-like DNA-binding domain superfamily/Winged helix DNA-binding domain"/>
    <property type="match status" value="1"/>
</dbReference>
<evidence type="ECO:0000256" key="1">
    <source>
        <dbReference type="ARBA" id="ARBA00010641"/>
    </source>
</evidence>
<dbReference type="Gene3D" id="1.10.1740.10">
    <property type="match status" value="1"/>
</dbReference>
<dbReference type="CDD" id="cd06171">
    <property type="entry name" value="Sigma70_r4"/>
    <property type="match status" value="1"/>
</dbReference>
<evidence type="ECO:0008006" key="10">
    <source>
        <dbReference type="Google" id="ProtNLM"/>
    </source>
</evidence>
<dbReference type="Pfam" id="PF04542">
    <property type="entry name" value="Sigma70_r2"/>
    <property type="match status" value="1"/>
</dbReference>
<dbReference type="PANTHER" id="PTHR43133">
    <property type="entry name" value="RNA POLYMERASE ECF-TYPE SIGMA FACTO"/>
    <property type="match status" value="1"/>
</dbReference>
<dbReference type="GO" id="GO:0016987">
    <property type="term" value="F:sigma factor activity"/>
    <property type="evidence" value="ECO:0007669"/>
    <property type="project" value="UniProtKB-KW"/>
</dbReference>
<evidence type="ECO:0000259" key="6">
    <source>
        <dbReference type="Pfam" id="PF04542"/>
    </source>
</evidence>
<sequence length="192" mass="21794">MDSTFEPRQVDVGDESLVERWRAGDLHAFEAVFARYESMVYNVAYRMLGSLEDAQDVKQDTFLRAHRAIRTFRGDCQVSTWLCRIATNLCLSRRRRADSHVMSLDDQVVEAAGEGHIEEAVERRRVQAAVQTILGRLPKHHRTVLVLRDFEGLSYAEIAKVLNCSVAAVNTRLHRARQAFKKAAAPLLTGDR</sequence>
<dbReference type="GO" id="GO:0003677">
    <property type="term" value="F:DNA binding"/>
    <property type="evidence" value="ECO:0007669"/>
    <property type="project" value="UniProtKB-KW"/>
</dbReference>
<proteinExistence type="inferred from homology"/>
<protein>
    <recommendedName>
        <fullName evidence="10">RNA polymerase subunit sigma-24</fullName>
    </recommendedName>
</protein>
<dbReference type="InterPro" id="IPR036388">
    <property type="entry name" value="WH-like_DNA-bd_sf"/>
</dbReference>
<dbReference type="AlphaFoldDB" id="A0A0S7XRC4"/>